<keyword evidence="1" id="KW-1003">Cell membrane</keyword>
<evidence type="ECO:0000256" key="1">
    <source>
        <dbReference type="ARBA" id="ARBA00022475"/>
    </source>
</evidence>
<dbReference type="AlphaFoldDB" id="A0A7U8GS87"/>
<keyword evidence="4" id="KW-1133">Transmembrane helix</keyword>
<evidence type="ECO:0000313" key="7">
    <source>
        <dbReference type="Proteomes" id="UP000002171"/>
    </source>
</evidence>
<evidence type="ECO:0000256" key="4">
    <source>
        <dbReference type="ARBA" id="ARBA00022989"/>
    </source>
</evidence>
<evidence type="ECO:0000256" key="3">
    <source>
        <dbReference type="ARBA" id="ARBA00022692"/>
    </source>
</evidence>
<dbReference type="PANTHER" id="PTHR37481:SF1">
    <property type="entry name" value="LIPOPOLYSACCHARIDE EXPORT SYSTEM PROTEIN LPTC"/>
    <property type="match status" value="1"/>
</dbReference>
<evidence type="ECO:0000313" key="6">
    <source>
        <dbReference type="EMBL" id="EAR61063.1"/>
    </source>
</evidence>
<dbReference type="InterPro" id="IPR026265">
    <property type="entry name" value="LptC"/>
</dbReference>
<comment type="caution">
    <text evidence="6">The sequence shown here is derived from an EMBL/GenBank/DDBJ whole genome shotgun (WGS) entry which is preliminary data.</text>
</comment>
<dbReference type="InterPro" id="IPR010664">
    <property type="entry name" value="LipoPS_assembly_LptC-rel"/>
</dbReference>
<reference evidence="6 7" key="1">
    <citation type="submission" date="2006-02" db="EMBL/GenBank/DDBJ databases">
        <authorList>
            <person name="Pinhassi J."/>
            <person name="Pedros-Alio C."/>
            <person name="Ferriera S."/>
            <person name="Johnson J."/>
            <person name="Kravitz S."/>
            <person name="Halpern A."/>
            <person name="Remington K."/>
            <person name="Beeson K."/>
            <person name="Tran B."/>
            <person name="Rogers Y.-H."/>
            <person name="Friedman R."/>
            <person name="Venter J.C."/>
        </authorList>
    </citation>
    <scope>NUCLEOTIDE SEQUENCE [LARGE SCALE GENOMIC DNA]</scope>
    <source>
        <strain evidence="6 7">MED92</strain>
    </source>
</reference>
<evidence type="ECO:0000256" key="2">
    <source>
        <dbReference type="ARBA" id="ARBA00022519"/>
    </source>
</evidence>
<dbReference type="GO" id="GO:0017089">
    <property type="term" value="F:glycolipid transfer activity"/>
    <property type="evidence" value="ECO:0007669"/>
    <property type="project" value="TreeGrafter"/>
</dbReference>
<dbReference type="GO" id="GO:0030288">
    <property type="term" value="C:outer membrane-bounded periplasmic space"/>
    <property type="evidence" value="ECO:0007669"/>
    <property type="project" value="TreeGrafter"/>
</dbReference>
<name>A0A7U8GS87_NEPCE</name>
<dbReference type="InterPro" id="IPR052363">
    <property type="entry name" value="LPS_export_LptC"/>
</dbReference>
<proteinExistence type="predicted"/>
<organism evidence="6 7">
    <name type="scientific">Neptuniibacter caesariensis</name>
    <dbReference type="NCBI Taxonomy" id="207954"/>
    <lineage>
        <taxon>Bacteria</taxon>
        <taxon>Pseudomonadati</taxon>
        <taxon>Pseudomonadota</taxon>
        <taxon>Gammaproteobacteria</taxon>
        <taxon>Oceanospirillales</taxon>
        <taxon>Oceanospirillaceae</taxon>
        <taxon>Neptuniibacter</taxon>
    </lineage>
</organism>
<evidence type="ECO:0000256" key="5">
    <source>
        <dbReference type="ARBA" id="ARBA00023136"/>
    </source>
</evidence>
<dbReference type="OrthoDB" id="5797118at2"/>
<keyword evidence="2" id="KW-0997">Cell inner membrane</keyword>
<keyword evidence="7" id="KW-1185">Reference proteome</keyword>
<evidence type="ECO:0008006" key="8">
    <source>
        <dbReference type="Google" id="ProtNLM"/>
    </source>
</evidence>
<dbReference type="GO" id="GO:0005886">
    <property type="term" value="C:plasma membrane"/>
    <property type="evidence" value="ECO:0007669"/>
    <property type="project" value="InterPro"/>
</dbReference>
<dbReference type="PANTHER" id="PTHR37481">
    <property type="entry name" value="LIPOPOLYSACCHARIDE EXPORT SYSTEM PROTEIN LPTC"/>
    <property type="match status" value="1"/>
</dbReference>
<dbReference type="Gene3D" id="2.60.450.10">
    <property type="entry name" value="Lipopolysaccharide (LPS) transport protein A like domain"/>
    <property type="match status" value="1"/>
</dbReference>
<accession>A0A7U8GS87</accession>
<sequence length="190" mass="21267">MPELSSKARIILAAFILIPVLLYWGFGTSPVEQAPSRSNLPDQVDYFIDNAKIQEWDTDGQLIRKVETKKLEHKPHKEANFLDAPISTQFQKNGNISLLTAAKGVVLDDNSKTDFVGDIEIYSNKGQPNETIMRTEKLSVFHKQSIAETDQPVTIESTNSLMQGTGMDINFNDQILNLHSRVKGTHNNAK</sequence>
<dbReference type="Pfam" id="PF06835">
    <property type="entry name" value="LptC"/>
    <property type="match status" value="1"/>
</dbReference>
<dbReference type="Proteomes" id="UP000002171">
    <property type="component" value="Unassembled WGS sequence"/>
</dbReference>
<keyword evidence="3" id="KW-0812">Transmembrane</keyword>
<dbReference type="EMBL" id="AAOW01000011">
    <property type="protein sequence ID" value="EAR61063.1"/>
    <property type="molecule type" value="Genomic_DNA"/>
</dbReference>
<dbReference type="RefSeq" id="WP_007022339.1">
    <property type="nucleotide sequence ID" value="NZ_CH724127.1"/>
</dbReference>
<dbReference type="GO" id="GO:0015221">
    <property type="term" value="F:lipopolysaccharide transmembrane transporter activity"/>
    <property type="evidence" value="ECO:0007669"/>
    <property type="project" value="InterPro"/>
</dbReference>
<dbReference type="NCBIfam" id="TIGR04409">
    <property type="entry name" value="LptC_YrbK"/>
    <property type="match status" value="1"/>
</dbReference>
<gene>
    <name evidence="6" type="ORF">MED92_01599</name>
</gene>
<protein>
    <recommendedName>
        <fullName evidence="8">LPS export ABC transporter periplasmic protein LptC</fullName>
    </recommendedName>
</protein>
<keyword evidence="5" id="KW-0472">Membrane</keyword>